<protein>
    <submittedName>
        <fullName evidence="1">DUF763 domain-containing protein</fullName>
    </submittedName>
</protein>
<organism evidence="1 2">
    <name type="scientific">Thermatribacter velox</name>
    <dbReference type="NCBI Taxonomy" id="3039681"/>
    <lineage>
        <taxon>Bacteria</taxon>
        <taxon>Pseudomonadati</taxon>
        <taxon>Atribacterota</taxon>
        <taxon>Atribacteria</taxon>
        <taxon>Atribacterales</taxon>
        <taxon>Thermatribacteraceae</taxon>
        <taxon>Thermatribacter</taxon>
    </lineage>
</organism>
<gene>
    <name evidence="1" type="ORF">QBE54_07330</name>
</gene>
<dbReference type="Proteomes" id="UP001461341">
    <property type="component" value="Chromosome"/>
</dbReference>
<dbReference type="PANTHER" id="PTHR38597">
    <property type="entry name" value="BLL3834 PROTEIN"/>
    <property type="match status" value="1"/>
</dbReference>
<reference evidence="1 2" key="1">
    <citation type="submission" date="2023-03" db="EMBL/GenBank/DDBJ databases">
        <title>Novel Species.</title>
        <authorList>
            <person name="Ma S."/>
        </authorList>
    </citation>
    <scope>NUCLEOTIDE SEQUENCE [LARGE SCALE GENOMIC DNA]</scope>
    <source>
        <strain evidence="1 2">B11</strain>
    </source>
</reference>
<keyword evidence="2" id="KW-1185">Reference proteome</keyword>
<name>A0ABZ2YE25_9BACT</name>
<dbReference type="Pfam" id="PF05559">
    <property type="entry name" value="DUF763"/>
    <property type="match status" value="1"/>
</dbReference>
<proteinExistence type="predicted"/>
<evidence type="ECO:0000313" key="1">
    <source>
        <dbReference type="EMBL" id="WZL77255.1"/>
    </source>
</evidence>
<accession>A0ABZ2YE25</accession>
<dbReference type="InterPro" id="IPR008482">
    <property type="entry name" value="DUF763"/>
</dbReference>
<sequence length="359" mass="40643">MRRGFVDSPLHGGKCPRWLFQRMQRLGGLIIEAIVEFFGAEEFLRRISDPLFFQSLGCLLGFDWHSSGVTTTLCGALKEGIRGREQELGIFICGGKGATSRKTPQEIQVYGECCSFSFTDQLVYLSKMTAKIDSAALQDGYQLYHHVFFFTSSGNWAVVQQGMNEALRLARRYHWLSETVEDLVCEPHRGICAQRRESRVLNLVARESENCRKGMVQLIEQNGEALIGEMQKVLHFALPSRHHIEERDFDLSRISRTLYNLCVEKPADFEGLLATPGVGPKTLRALALTSEVVLGAPPSFKDPVSFSFAHGGKDGIPYPVDRKTYQESITFLEELLRRVRTTPQEKNKMYKQLKLLSGW</sequence>
<dbReference type="EMBL" id="CP121689">
    <property type="protein sequence ID" value="WZL77255.1"/>
    <property type="molecule type" value="Genomic_DNA"/>
</dbReference>
<evidence type="ECO:0000313" key="2">
    <source>
        <dbReference type="Proteomes" id="UP001461341"/>
    </source>
</evidence>
<dbReference type="PANTHER" id="PTHR38597:SF1">
    <property type="entry name" value="BLL3834 PROTEIN"/>
    <property type="match status" value="1"/>
</dbReference>